<reference evidence="2 3" key="2">
    <citation type="submission" date="2020-04" db="EMBL/GenBank/DDBJ databases">
        <authorList>
            <person name="Fomenkov A."/>
            <person name="Anton B.P."/>
            <person name="Roberts R.J."/>
        </authorList>
    </citation>
    <scope>NUCLEOTIDE SEQUENCE [LARGE SCALE GENOMIC DNA]</scope>
    <source>
        <strain evidence="2 3">S2</strain>
    </source>
</reference>
<protein>
    <submittedName>
        <fullName evidence="2">Uncharacterized protein</fullName>
    </submittedName>
</protein>
<reference evidence="2 3" key="1">
    <citation type="submission" date="2020-04" db="EMBL/GenBank/DDBJ databases">
        <title>Genome-Wide Identification of 5-Methylcytosine Sites in Bacterial Genomes By High-Throughput Sequencing of MspJI Restriction Fragments.</title>
        <authorList>
            <person name="Wu V."/>
        </authorList>
    </citation>
    <scope>NUCLEOTIDE SEQUENCE [LARGE SCALE GENOMIC DNA]</scope>
    <source>
        <strain evidence="2 3">S2</strain>
    </source>
</reference>
<accession>A0A6H1NZH9</accession>
<evidence type="ECO:0000256" key="1">
    <source>
        <dbReference type="SAM" id="Phobius"/>
    </source>
</evidence>
<feature type="transmembrane region" description="Helical" evidence="1">
    <location>
        <begin position="26"/>
        <end position="46"/>
    </location>
</feature>
<organism evidence="2 3">
    <name type="scientific">Priestia megaterium</name>
    <name type="common">Bacillus megaterium</name>
    <dbReference type="NCBI Taxonomy" id="1404"/>
    <lineage>
        <taxon>Bacteria</taxon>
        <taxon>Bacillati</taxon>
        <taxon>Bacillota</taxon>
        <taxon>Bacilli</taxon>
        <taxon>Bacillales</taxon>
        <taxon>Bacillaceae</taxon>
        <taxon>Priestia</taxon>
    </lineage>
</organism>
<evidence type="ECO:0000313" key="3">
    <source>
        <dbReference type="Proteomes" id="UP000501868"/>
    </source>
</evidence>
<gene>
    <name evidence="2" type="ORF">HFZ78_07610</name>
</gene>
<name>A0A6H1NZH9_PRIMG</name>
<dbReference type="Proteomes" id="UP000501868">
    <property type="component" value="Chromosome"/>
</dbReference>
<sequence length="83" mass="9079">MFFLLLTAMIICFVVGTTLLVKGTVTVGAIAIGAGILLLLFILIYYGKKKHRKKKYDWTPDCDCIPDFDGDCGPNCDCGPDCN</sequence>
<keyword evidence="1" id="KW-0812">Transmembrane</keyword>
<dbReference type="AlphaFoldDB" id="A0A6H1NZH9"/>
<dbReference type="EMBL" id="CP051128">
    <property type="protein sequence ID" value="QIZ06587.1"/>
    <property type="molecule type" value="Genomic_DNA"/>
</dbReference>
<proteinExistence type="predicted"/>
<evidence type="ECO:0000313" key="2">
    <source>
        <dbReference type="EMBL" id="QIZ06587.1"/>
    </source>
</evidence>
<keyword evidence="1" id="KW-1133">Transmembrane helix</keyword>
<keyword evidence="1" id="KW-0472">Membrane</keyword>